<evidence type="ECO:0000313" key="1">
    <source>
        <dbReference type="EMBL" id="KAG8641323.1"/>
    </source>
</evidence>
<name>A0ACB7GLW5_MANES</name>
<dbReference type="EMBL" id="CM004399">
    <property type="protein sequence ID" value="KAG8641323.1"/>
    <property type="molecule type" value="Genomic_DNA"/>
</dbReference>
<evidence type="ECO:0000313" key="2">
    <source>
        <dbReference type="Proteomes" id="UP000091857"/>
    </source>
</evidence>
<proteinExistence type="predicted"/>
<gene>
    <name evidence="1" type="ORF">MANES_13G138600v8</name>
</gene>
<sequence>MSFYGDFFKHHHRLLHLLQACLRVRSLDTTKPLHALTITLGPSSYQPTFVYNNIITLYASLDELVLARKVFENMPQRSVVSYNSMISSYCRYDYLEEALGIFRQMKHFGFRPNNFTFAALLSCASMDLRRGVQLQTFAIKNGLFHADAFVGTALLGLFGRCGWLDEAFFVFEDMPTKSLVTWNSMISLFGNQGYVDGVLLFCELFRKEGCLSECSFVGVLSGLVCLEDLEFGQQIHGSVIKRGFDYRVSVVNSLINMYAKCASIQLAEKIFEEAACTDIVTWNTIIGALSKSQKPREALEQFLKMNKEGIMPSQTTFVSIISSCANLQIPMYGELVHAKIIMHDLETDVFVGSALVDYYAKCDKLDDARCCFVKINEKNVVSWNALILGCANKCSSASISLLLQMLQCGHRPNEFSFSSVLKSSSKLELQQLHCLIIRMGYEDNEYVLASLISSYGRNGLISDVLVFIAASETPLSAVPSNNIAGIYNRCGKYHETLKLLSQLEEPDNVSWNIVIAACARNGNYKEVFELFKHMLMARIHPDNYTYISVLNVCSKICDLALGSSIHCFLIKNNFSFCDLFVCNILIDMYGKCGCLGSSVKIFNSMTDRNLITWTALISALGINGCAPEALERFKEMEYMGFRPDKVAFIAALTACRHGPLVREGIELFERMNSYGIEPEMDHYHCIVDLLARHGHVREAEKVISSMPFPPGPHIWRSFLEGCKRYGMVEDQVMGM</sequence>
<organism evidence="1 2">
    <name type="scientific">Manihot esculenta</name>
    <name type="common">Cassava</name>
    <name type="synonym">Jatropha manihot</name>
    <dbReference type="NCBI Taxonomy" id="3983"/>
    <lineage>
        <taxon>Eukaryota</taxon>
        <taxon>Viridiplantae</taxon>
        <taxon>Streptophyta</taxon>
        <taxon>Embryophyta</taxon>
        <taxon>Tracheophyta</taxon>
        <taxon>Spermatophyta</taxon>
        <taxon>Magnoliopsida</taxon>
        <taxon>eudicotyledons</taxon>
        <taxon>Gunneridae</taxon>
        <taxon>Pentapetalae</taxon>
        <taxon>rosids</taxon>
        <taxon>fabids</taxon>
        <taxon>Malpighiales</taxon>
        <taxon>Euphorbiaceae</taxon>
        <taxon>Crotonoideae</taxon>
        <taxon>Manihoteae</taxon>
        <taxon>Manihot</taxon>
    </lineage>
</organism>
<protein>
    <submittedName>
        <fullName evidence="1">Uncharacterized protein</fullName>
    </submittedName>
</protein>
<comment type="caution">
    <text evidence="1">The sequence shown here is derived from an EMBL/GenBank/DDBJ whole genome shotgun (WGS) entry which is preliminary data.</text>
</comment>
<dbReference type="Proteomes" id="UP000091857">
    <property type="component" value="Chromosome 13"/>
</dbReference>
<accession>A0ACB7GLW5</accession>
<reference evidence="2" key="1">
    <citation type="journal article" date="2016" name="Nat. Biotechnol.">
        <title>Sequencing wild and cultivated cassava and related species reveals extensive interspecific hybridization and genetic diversity.</title>
        <authorList>
            <person name="Bredeson J.V."/>
            <person name="Lyons J.B."/>
            <person name="Prochnik S.E."/>
            <person name="Wu G.A."/>
            <person name="Ha C.M."/>
            <person name="Edsinger-Gonzales E."/>
            <person name="Grimwood J."/>
            <person name="Schmutz J."/>
            <person name="Rabbi I.Y."/>
            <person name="Egesi C."/>
            <person name="Nauluvula P."/>
            <person name="Lebot V."/>
            <person name="Ndunguru J."/>
            <person name="Mkamilo G."/>
            <person name="Bart R.S."/>
            <person name="Setter T.L."/>
            <person name="Gleadow R.M."/>
            <person name="Kulakow P."/>
            <person name="Ferguson M.E."/>
            <person name="Rounsley S."/>
            <person name="Rokhsar D.S."/>
        </authorList>
    </citation>
    <scope>NUCLEOTIDE SEQUENCE [LARGE SCALE GENOMIC DNA]</scope>
    <source>
        <strain evidence="2">cv. AM560-2</strain>
    </source>
</reference>
<keyword evidence="2" id="KW-1185">Reference proteome</keyword>